<dbReference type="Proteomes" id="UP000006591">
    <property type="component" value="Chromosome 11"/>
</dbReference>
<reference evidence="1" key="2">
    <citation type="submission" date="2018-04" db="EMBL/GenBank/DDBJ databases">
        <title>OnivRS2 (Oryza nivara Reference Sequence Version 2).</title>
        <authorList>
            <person name="Zhang J."/>
            <person name="Kudrna D."/>
            <person name="Lee S."/>
            <person name="Talag J."/>
            <person name="Rajasekar S."/>
            <person name="Welchert J."/>
            <person name="Hsing Y.-I."/>
            <person name="Wing R.A."/>
        </authorList>
    </citation>
    <scope>NUCLEOTIDE SEQUENCE [LARGE SCALE GENOMIC DNA]</scope>
    <source>
        <strain evidence="1">SL10</strain>
    </source>
</reference>
<accession>A0A0E0J335</accession>
<dbReference type="Gramene" id="ONIVA11G16420.1">
    <property type="protein sequence ID" value="ONIVA11G16420.1"/>
    <property type="gene ID" value="ONIVA11G16420"/>
</dbReference>
<organism evidence="1">
    <name type="scientific">Oryza nivara</name>
    <name type="common">Indian wild rice</name>
    <name type="synonym">Oryza sativa f. spontanea</name>
    <dbReference type="NCBI Taxonomy" id="4536"/>
    <lineage>
        <taxon>Eukaryota</taxon>
        <taxon>Viridiplantae</taxon>
        <taxon>Streptophyta</taxon>
        <taxon>Embryophyta</taxon>
        <taxon>Tracheophyta</taxon>
        <taxon>Spermatophyta</taxon>
        <taxon>Magnoliopsida</taxon>
        <taxon>Liliopsida</taxon>
        <taxon>Poales</taxon>
        <taxon>Poaceae</taxon>
        <taxon>BOP clade</taxon>
        <taxon>Oryzoideae</taxon>
        <taxon>Oryzeae</taxon>
        <taxon>Oryzinae</taxon>
        <taxon>Oryza</taxon>
    </lineage>
</organism>
<reference evidence="1" key="1">
    <citation type="submission" date="2015-04" db="UniProtKB">
        <authorList>
            <consortium name="EnsemblPlants"/>
        </authorList>
    </citation>
    <scope>IDENTIFICATION</scope>
    <source>
        <strain evidence="1">SL10</strain>
    </source>
</reference>
<proteinExistence type="predicted"/>
<sequence>MGPSPAHIKISPSLTDIVIGPLTAHFARRLACADLHRTRRAAEADLLPPSAASILAAGS</sequence>
<protein>
    <submittedName>
        <fullName evidence="1">Uncharacterized protein</fullName>
    </submittedName>
</protein>
<name>A0A0E0J335_ORYNI</name>
<evidence type="ECO:0000313" key="2">
    <source>
        <dbReference type="Proteomes" id="UP000006591"/>
    </source>
</evidence>
<keyword evidence="2" id="KW-1185">Reference proteome</keyword>
<evidence type="ECO:0000313" key="1">
    <source>
        <dbReference type="EnsemblPlants" id="ONIVA11G16420.1"/>
    </source>
</evidence>
<dbReference type="AlphaFoldDB" id="A0A0E0J335"/>
<dbReference type="HOGENOM" id="CLU_2964897_0_0_1"/>
<dbReference type="EnsemblPlants" id="ONIVA11G16420.1">
    <property type="protein sequence ID" value="ONIVA11G16420.1"/>
    <property type="gene ID" value="ONIVA11G16420"/>
</dbReference>